<dbReference type="Pfam" id="PF08402">
    <property type="entry name" value="TOBE_2"/>
    <property type="match status" value="1"/>
</dbReference>
<sequence>MALLKVSGIGKQLGTTTVLQDISFSQKKDQKLAIVGESGSGKSTLLKIIGGLIQPDSGDVLFGNKHVEGPNEKLIPGHPKMAYLSQHFELRNNYRVEEILEYANTLPEKEAETLYEVCHIRHLLKRKTDQVSGGEKQRIAMARLLIGAPKLFLLDEPFSNLDNLHRNTLRAVIKAMGEKLGITCLMVSHDPVDALSWADEIIVMKSGQIIQQNTPEKIYRQPVNEYAAGLFGKFNAFTKAEAAAFGEIPKACGNGKRLYIRPEAFTLTPKKSKTAVAGKVIGVAFLGSGYEVEIALPASMITVRTEDNTLKKGDTVYVTFKK</sequence>
<protein>
    <submittedName>
        <fullName evidence="5">ABC transporter</fullName>
    </submittedName>
</protein>
<accession>A0ABX3NXR1</accession>
<dbReference type="SMART" id="SM00382">
    <property type="entry name" value="AAA"/>
    <property type="match status" value="1"/>
</dbReference>
<keyword evidence="2" id="KW-0547">Nucleotide-binding</keyword>
<dbReference type="PANTHER" id="PTHR42781">
    <property type="entry name" value="SPERMIDINE/PUTRESCINE IMPORT ATP-BINDING PROTEIN POTA"/>
    <property type="match status" value="1"/>
</dbReference>
<gene>
    <name evidence="5" type="ORF">A4D02_32290</name>
</gene>
<dbReference type="Pfam" id="PF00005">
    <property type="entry name" value="ABC_tran"/>
    <property type="match status" value="1"/>
</dbReference>
<dbReference type="InterPro" id="IPR017871">
    <property type="entry name" value="ABC_transporter-like_CS"/>
</dbReference>
<dbReference type="InterPro" id="IPR012340">
    <property type="entry name" value="NA-bd_OB-fold"/>
</dbReference>
<dbReference type="Proteomes" id="UP000192277">
    <property type="component" value="Unassembled WGS sequence"/>
</dbReference>
<evidence type="ECO:0000313" key="6">
    <source>
        <dbReference type="Proteomes" id="UP000192277"/>
    </source>
</evidence>
<dbReference type="PROSITE" id="PS50893">
    <property type="entry name" value="ABC_TRANSPORTER_2"/>
    <property type="match status" value="1"/>
</dbReference>
<keyword evidence="6" id="KW-1185">Reference proteome</keyword>
<dbReference type="SUPFAM" id="SSF52540">
    <property type="entry name" value="P-loop containing nucleoside triphosphate hydrolases"/>
    <property type="match status" value="1"/>
</dbReference>
<feature type="domain" description="ABC transporter" evidence="4">
    <location>
        <begin position="4"/>
        <end position="231"/>
    </location>
</feature>
<keyword evidence="1" id="KW-0813">Transport</keyword>
<dbReference type="InterPro" id="IPR003439">
    <property type="entry name" value="ABC_transporter-like_ATP-bd"/>
</dbReference>
<proteinExistence type="predicted"/>
<evidence type="ECO:0000256" key="2">
    <source>
        <dbReference type="ARBA" id="ARBA00022741"/>
    </source>
</evidence>
<dbReference type="InterPro" id="IPR003593">
    <property type="entry name" value="AAA+_ATPase"/>
</dbReference>
<dbReference type="PANTHER" id="PTHR42781:SF4">
    <property type="entry name" value="SPERMIDINE_PUTRESCINE IMPORT ATP-BINDING PROTEIN POTA"/>
    <property type="match status" value="1"/>
</dbReference>
<evidence type="ECO:0000256" key="1">
    <source>
        <dbReference type="ARBA" id="ARBA00022448"/>
    </source>
</evidence>
<dbReference type="InterPro" id="IPR050093">
    <property type="entry name" value="ABC_SmlMolc_Importer"/>
</dbReference>
<organism evidence="5 6">
    <name type="scientific">Niastella koreensis</name>
    <dbReference type="NCBI Taxonomy" id="354356"/>
    <lineage>
        <taxon>Bacteria</taxon>
        <taxon>Pseudomonadati</taxon>
        <taxon>Bacteroidota</taxon>
        <taxon>Chitinophagia</taxon>
        <taxon>Chitinophagales</taxon>
        <taxon>Chitinophagaceae</taxon>
        <taxon>Niastella</taxon>
    </lineage>
</organism>
<evidence type="ECO:0000259" key="4">
    <source>
        <dbReference type="PROSITE" id="PS50893"/>
    </source>
</evidence>
<dbReference type="Gene3D" id="2.40.50.140">
    <property type="entry name" value="Nucleic acid-binding proteins"/>
    <property type="match status" value="1"/>
</dbReference>
<name>A0ABX3NXR1_9BACT</name>
<dbReference type="RefSeq" id="WP_014219196.1">
    <property type="nucleotide sequence ID" value="NZ_LWBO01000017.1"/>
</dbReference>
<reference evidence="5 6" key="1">
    <citation type="submission" date="2016-04" db="EMBL/GenBank/DDBJ databases">
        <authorList>
            <person name="Chen L."/>
            <person name="Zhuang W."/>
            <person name="Wang G."/>
        </authorList>
    </citation>
    <scope>NUCLEOTIDE SEQUENCE [LARGE SCALE GENOMIC DNA]</scope>
    <source>
        <strain evidence="6">GR20</strain>
    </source>
</reference>
<dbReference type="InterPro" id="IPR008995">
    <property type="entry name" value="Mo/tungstate-bd_C_term_dom"/>
</dbReference>
<dbReference type="InterPro" id="IPR027417">
    <property type="entry name" value="P-loop_NTPase"/>
</dbReference>
<dbReference type="Gene3D" id="3.40.50.300">
    <property type="entry name" value="P-loop containing nucleotide triphosphate hydrolases"/>
    <property type="match status" value="1"/>
</dbReference>
<dbReference type="InterPro" id="IPR013611">
    <property type="entry name" value="Transp-assoc_OB_typ2"/>
</dbReference>
<evidence type="ECO:0000313" key="5">
    <source>
        <dbReference type="EMBL" id="OQP46071.1"/>
    </source>
</evidence>
<dbReference type="PROSITE" id="PS00211">
    <property type="entry name" value="ABC_TRANSPORTER_1"/>
    <property type="match status" value="1"/>
</dbReference>
<comment type="caution">
    <text evidence="5">The sequence shown here is derived from an EMBL/GenBank/DDBJ whole genome shotgun (WGS) entry which is preliminary data.</text>
</comment>
<keyword evidence="3" id="KW-0067">ATP-binding</keyword>
<evidence type="ECO:0000256" key="3">
    <source>
        <dbReference type="ARBA" id="ARBA00022840"/>
    </source>
</evidence>
<dbReference type="EMBL" id="LWBO01000017">
    <property type="protein sequence ID" value="OQP46071.1"/>
    <property type="molecule type" value="Genomic_DNA"/>
</dbReference>
<dbReference type="SUPFAM" id="SSF50331">
    <property type="entry name" value="MOP-like"/>
    <property type="match status" value="1"/>
</dbReference>